<evidence type="ECO:0000256" key="7">
    <source>
        <dbReference type="ARBA" id="ARBA00023136"/>
    </source>
</evidence>
<dbReference type="Gene3D" id="2.60.40.10">
    <property type="entry name" value="Immunoglobulins"/>
    <property type="match status" value="3"/>
</dbReference>
<dbReference type="PANTHER" id="PTHR24025:SF23">
    <property type="entry name" value="NEURAL-CADHERIN"/>
    <property type="match status" value="1"/>
</dbReference>
<dbReference type="InterPro" id="IPR010221">
    <property type="entry name" value="VCBS_dom"/>
</dbReference>
<dbReference type="GO" id="GO:0005911">
    <property type="term" value="C:cell-cell junction"/>
    <property type="evidence" value="ECO:0007669"/>
    <property type="project" value="TreeGrafter"/>
</dbReference>
<dbReference type="Pfam" id="PF17963">
    <property type="entry name" value="Big_9"/>
    <property type="match status" value="2"/>
</dbReference>
<evidence type="ECO:0000256" key="6">
    <source>
        <dbReference type="ARBA" id="ARBA00022989"/>
    </source>
</evidence>
<keyword evidence="6" id="KW-1133">Transmembrane helix</keyword>
<dbReference type="InterPro" id="IPR013783">
    <property type="entry name" value="Ig-like_fold"/>
</dbReference>
<feature type="domain" description="Cadherin" evidence="8">
    <location>
        <begin position="394"/>
        <end position="490"/>
    </location>
</feature>
<keyword evidence="3" id="KW-0677">Repeat</keyword>
<dbReference type="InterPro" id="IPR015919">
    <property type="entry name" value="Cadherin-like_sf"/>
</dbReference>
<evidence type="ECO:0000313" key="10">
    <source>
        <dbReference type="Proteomes" id="UP000029553"/>
    </source>
</evidence>
<dbReference type="InterPro" id="IPR050971">
    <property type="entry name" value="Cadherin-domain_protein"/>
</dbReference>
<dbReference type="Gene3D" id="2.60.40.3440">
    <property type="match status" value="1"/>
</dbReference>
<dbReference type="NCBIfam" id="NF033682">
    <property type="entry name" value="retention_LapA"/>
    <property type="match status" value="1"/>
</dbReference>
<evidence type="ECO:0000256" key="3">
    <source>
        <dbReference type="ARBA" id="ARBA00022737"/>
    </source>
</evidence>
<keyword evidence="2" id="KW-0812">Transmembrane</keyword>
<dbReference type="GO" id="GO:0016020">
    <property type="term" value="C:membrane"/>
    <property type="evidence" value="ECO:0007669"/>
    <property type="project" value="UniProtKB-SubCell"/>
</dbReference>
<name>A0A096H2K1_COMTE</name>
<reference evidence="9 10" key="1">
    <citation type="submission" date="2013-09" db="EMBL/GenBank/DDBJ databases">
        <title>High correlation between genotypes and phenotypes of environmental bacteria Comamonas testosteroni strains.</title>
        <authorList>
            <person name="Liu L."/>
            <person name="Zhu W."/>
            <person name="Xia X."/>
            <person name="Xu B."/>
            <person name="Luo M."/>
            <person name="Wang G."/>
        </authorList>
    </citation>
    <scope>NUCLEOTIDE SEQUENCE [LARGE SCALE GENOMIC DNA]</scope>
    <source>
        <strain evidence="9 10">JL40</strain>
    </source>
</reference>
<dbReference type="PROSITE" id="PS50268">
    <property type="entry name" value="CADHERIN_2"/>
    <property type="match status" value="1"/>
</dbReference>
<proteinExistence type="predicted"/>
<comment type="subcellular location">
    <subcellularLocation>
        <location evidence="1">Membrane</location>
    </subcellularLocation>
</comment>
<comment type="caution">
    <text evidence="9">The sequence shown here is derived from an EMBL/GenBank/DDBJ whole genome shotgun (WGS) entry which is preliminary data.</text>
</comment>
<dbReference type="NCBIfam" id="NF012211">
    <property type="entry name" value="tand_rpt_95"/>
    <property type="match status" value="2"/>
</dbReference>
<sequence length="933" mass="95440">MAAQTVLVTKLTGQAWMRGPDGNLTVLHEGMRIPADAEIVTASGSTVQLQADGQPPLIVGENQDVHLTADLIQPPTVEEAAVASPANAQIDQIIAAINAGQDPFDELDPTAATLSGGSEGGSTFVRLSSIIEAVSPLALEYGRSAPVTTVLPLFSGVGALADNTDQVTPPQPVTSIPQASADSGVIFEDAVSALQGNVLANDKLGEGVLAEHRVVLVGADQGLYGKITLNSDGSYSYQLDSSLNAVQALGVGETLVETFTYTLVDKDGASSTATLTVTIVGTNDDPVLTGKADGALAEDGVSVVTGKLNVADVDITDTHSWSVSNEGKGQYGSFSVDQNGEWTYVLNNDDPKVQALAEGQKVTDTITVTVDDGHGGTATQAITVTITGTNDLPVAPNYQHTTPEDQPVSGKVTGTDPDGDTLTYTVDKQPEHGKLEFNPTTGEYTYTPNENYNGPDQFTVIVDDGHGGKTTSVIEIGVTPVNDAPLVPNYEHTTPEEQPVSGKVVGTDVDGDNLTYTVNKQPENGTLVFNPTTGEYTYTPNENYNGPDQFTVIVDDGKGGKATSTINIGVTPVLDVPTITVSDAGDVNEGSSATFNISLQNTVDLDKDATVTLKLDGQIETADHGAPTVTIGGQTVQVTANADGTYSFTLPAGTTGGIVVTVPTNDDVVFEGREQMTLTATLTGETSSGTLPSGISDSGNAVIVDTESTDPGNPNPGADVPTLDVSDPGNVHEGTDAKFDITLGKAVDAETTITFKLGGDIEGDDIGTPVVTIGGATVTLVNNGNGTYSFQVPAGTTGGIVVTVPTTDDAVFEGSEKLTLEATLSGKTASGVDLPAGITDTGNAAIVDTQGPGADVPTLDVSDPGNVNEGSDAVFNVTLGKAVDANTTLTFKLGGEIEANDIGTVKVTIGGNPVTVTANADGTFSITVPAGTT</sequence>
<dbReference type="InterPro" id="IPR040853">
    <property type="entry name" value="RapA2_cadherin-like"/>
</dbReference>
<organism evidence="9 10">
    <name type="scientific">Comamonas testosteroni</name>
    <name type="common">Pseudomonas testosteroni</name>
    <dbReference type="NCBI Taxonomy" id="285"/>
    <lineage>
        <taxon>Bacteria</taxon>
        <taxon>Pseudomonadati</taxon>
        <taxon>Pseudomonadota</taxon>
        <taxon>Betaproteobacteria</taxon>
        <taxon>Burkholderiales</taxon>
        <taxon>Comamonadaceae</taxon>
        <taxon>Comamonas</taxon>
    </lineage>
</organism>
<dbReference type="NCBIfam" id="TIGR01965">
    <property type="entry name" value="VCBS_repeat"/>
    <property type="match status" value="3"/>
</dbReference>
<dbReference type="Proteomes" id="UP000029553">
    <property type="component" value="Unassembled WGS sequence"/>
</dbReference>
<evidence type="ECO:0000259" key="8">
    <source>
        <dbReference type="PROSITE" id="PS50268"/>
    </source>
</evidence>
<keyword evidence="7" id="KW-0472">Membrane</keyword>
<evidence type="ECO:0000256" key="1">
    <source>
        <dbReference type="ARBA" id="ARBA00004370"/>
    </source>
</evidence>
<dbReference type="InterPro" id="IPR002126">
    <property type="entry name" value="Cadherin-like_dom"/>
</dbReference>
<evidence type="ECO:0000256" key="2">
    <source>
        <dbReference type="ARBA" id="ARBA00022692"/>
    </source>
</evidence>
<keyword evidence="5" id="KW-0130">Cell adhesion</keyword>
<dbReference type="CDD" id="cd11304">
    <property type="entry name" value="Cadherin_repeat"/>
    <property type="match status" value="1"/>
</dbReference>
<dbReference type="PANTHER" id="PTHR24025">
    <property type="entry name" value="DESMOGLEIN FAMILY MEMBER"/>
    <property type="match status" value="1"/>
</dbReference>
<dbReference type="RefSeq" id="WP_034365603.1">
    <property type="nucleotide sequence ID" value="NZ_AWOR01000002.1"/>
</dbReference>
<dbReference type="AlphaFoldDB" id="A0A096H2K1"/>
<evidence type="ECO:0000256" key="5">
    <source>
        <dbReference type="ARBA" id="ARBA00022889"/>
    </source>
</evidence>
<dbReference type="Pfam" id="PF17803">
    <property type="entry name" value="Cadherin_4"/>
    <property type="match status" value="2"/>
</dbReference>
<dbReference type="EMBL" id="AWOR01000002">
    <property type="protein sequence ID" value="KGH31660.1"/>
    <property type="molecule type" value="Genomic_DNA"/>
</dbReference>
<protein>
    <recommendedName>
        <fullName evidence="8">Cadherin domain-containing protein</fullName>
    </recommendedName>
</protein>
<evidence type="ECO:0000313" key="9">
    <source>
        <dbReference type="EMBL" id="KGH31660.1"/>
    </source>
</evidence>
<evidence type="ECO:0000256" key="4">
    <source>
        <dbReference type="ARBA" id="ARBA00022837"/>
    </source>
</evidence>
<dbReference type="Gene3D" id="2.60.40.2810">
    <property type="match status" value="1"/>
</dbReference>
<accession>A0A096H2K1</accession>
<dbReference type="GO" id="GO:0005509">
    <property type="term" value="F:calcium ion binding"/>
    <property type="evidence" value="ECO:0007669"/>
    <property type="project" value="InterPro"/>
</dbReference>
<dbReference type="InterPro" id="IPR047777">
    <property type="entry name" value="LapA-like_RM"/>
</dbReference>
<keyword evidence="4" id="KW-0106">Calcium</keyword>
<feature type="non-terminal residue" evidence="9">
    <location>
        <position position="933"/>
    </location>
</feature>
<dbReference type="SUPFAM" id="SSF49313">
    <property type="entry name" value="Cadherin-like"/>
    <property type="match status" value="2"/>
</dbReference>
<dbReference type="GO" id="GO:0007156">
    <property type="term" value="P:homophilic cell adhesion via plasma membrane adhesion molecules"/>
    <property type="evidence" value="ECO:0007669"/>
    <property type="project" value="InterPro"/>
</dbReference>
<gene>
    <name evidence="9" type="ORF">P353_03945</name>
</gene>